<comment type="caution">
    <text evidence="2">The sequence shown here is derived from an EMBL/GenBank/DDBJ whole genome shotgun (WGS) entry which is preliminary data.</text>
</comment>
<reference evidence="2 3" key="1">
    <citation type="submission" date="2020-04" db="EMBL/GenBank/DDBJ databases">
        <title>Flammeovirga sp. SR4, a novel species isolated from seawater.</title>
        <authorList>
            <person name="Wang X."/>
        </authorList>
    </citation>
    <scope>NUCLEOTIDE SEQUENCE [LARGE SCALE GENOMIC DNA]</scope>
    <source>
        <strain evidence="2 3">ATCC 23126</strain>
    </source>
</reference>
<organism evidence="2 3">
    <name type="scientific">Flammeovirga aprica JL-4</name>
    <dbReference type="NCBI Taxonomy" id="694437"/>
    <lineage>
        <taxon>Bacteria</taxon>
        <taxon>Pseudomonadati</taxon>
        <taxon>Bacteroidota</taxon>
        <taxon>Cytophagia</taxon>
        <taxon>Cytophagales</taxon>
        <taxon>Flammeovirgaceae</taxon>
        <taxon>Flammeovirga</taxon>
    </lineage>
</organism>
<feature type="signal peptide" evidence="1">
    <location>
        <begin position="1"/>
        <end position="23"/>
    </location>
</feature>
<proteinExistence type="predicted"/>
<dbReference type="EMBL" id="JABANE010000126">
    <property type="protein sequence ID" value="NME71993.1"/>
    <property type="molecule type" value="Genomic_DNA"/>
</dbReference>
<dbReference type="InterPro" id="IPR019619">
    <property type="entry name" value="DUF2490"/>
</dbReference>
<accession>A0A7X9S0A5</accession>
<dbReference type="Pfam" id="PF10677">
    <property type="entry name" value="DUF2490"/>
    <property type="match status" value="1"/>
</dbReference>
<evidence type="ECO:0000313" key="2">
    <source>
        <dbReference type="EMBL" id="NME71993.1"/>
    </source>
</evidence>
<sequence length="229" mass="26772">MKKIISSLSFLLVFFLSQTNVIAQDHVLWLHYFNTYKLSYRFSLDSDIGYRSDIMGFERWQYRTGLRFELTNNVHLRGGVKYLHGNTVPNELRPFQDIIINNRIGSLSITNRVRFEQQFFDNERPLNVRLRYSPSVSLPTYIGVLSVGLEPFINLNSPSGPELASNRTVFGISHNVSKNTFLTIQLIKERSFIGNENLMNNNSKLIRVRIDHTIKPLKFNRLFEKKKIR</sequence>
<keyword evidence="3" id="KW-1185">Reference proteome</keyword>
<dbReference type="RefSeq" id="WP_169660191.1">
    <property type="nucleotide sequence ID" value="NZ_JABANE010000126.1"/>
</dbReference>
<feature type="chain" id="PRO_5031168247" evidence="1">
    <location>
        <begin position="24"/>
        <end position="229"/>
    </location>
</feature>
<dbReference type="Proteomes" id="UP000576082">
    <property type="component" value="Unassembled WGS sequence"/>
</dbReference>
<keyword evidence="1" id="KW-0732">Signal</keyword>
<dbReference type="AlphaFoldDB" id="A0A7X9S0A5"/>
<evidence type="ECO:0000256" key="1">
    <source>
        <dbReference type="SAM" id="SignalP"/>
    </source>
</evidence>
<name>A0A7X9S0A5_9BACT</name>
<evidence type="ECO:0000313" key="3">
    <source>
        <dbReference type="Proteomes" id="UP000576082"/>
    </source>
</evidence>
<protein>
    <submittedName>
        <fullName evidence="2">DUF2490 domain-containing protein</fullName>
    </submittedName>
</protein>
<gene>
    <name evidence="2" type="ORF">HHU12_28770</name>
</gene>